<dbReference type="EMBL" id="JAULUE010002046">
    <property type="protein sequence ID" value="KAK5914988.1"/>
    <property type="molecule type" value="Genomic_DNA"/>
</dbReference>
<evidence type="ECO:0000313" key="2">
    <source>
        <dbReference type="EMBL" id="KAK5914988.1"/>
    </source>
</evidence>
<protein>
    <submittedName>
        <fullName evidence="2">Uncharacterized protein</fullName>
    </submittedName>
</protein>
<evidence type="ECO:0000313" key="3">
    <source>
        <dbReference type="Proteomes" id="UP001335648"/>
    </source>
</evidence>
<name>A0AAN8D6R0_9TELE</name>
<feature type="region of interest" description="Disordered" evidence="1">
    <location>
        <begin position="66"/>
        <end position="92"/>
    </location>
</feature>
<accession>A0AAN8D6R0</accession>
<sequence length="92" mass="9740">MSDSLYPSAPAVYTPSRPPRHTLCQGVLYNWTRYPGVLLLTLQLADTSAGCAGTAMLANMNTARTSKAGSRAAPPEHGDCTTVSPDLGTERM</sequence>
<gene>
    <name evidence="2" type="ORF">CesoFtcFv8_000623</name>
</gene>
<organism evidence="2 3">
    <name type="scientific">Champsocephalus esox</name>
    <name type="common">pike icefish</name>
    <dbReference type="NCBI Taxonomy" id="159716"/>
    <lineage>
        <taxon>Eukaryota</taxon>
        <taxon>Metazoa</taxon>
        <taxon>Chordata</taxon>
        <taxon>Craniata</taxon>
        <taxon>Vertebrata</taxon>
        <taxon>Euteleostomi</taxon>
        <taxon>Actinopterygii</taxon>
        <taxon>Neopterygii</taxon>
        <taxon>Teleostei</taxon>
        <taxon>Neoteleostei</taxon>
        <taxon>Acanthomorphata</taxon>
        <taxon>Eupercaria</taxon>
        <taxon>Perciformes</taxon>
        <taxon>Notothenioidei</taxon>
        <taxon>Channichthyidae</taxon>
        <taxon>Champsocephalus</taxon>
    </lineage>
</organism>
<reference evidence="2 3" key="1">
    <citation type="journal article" date="2023" name="Mol. Biol. Evol.">
        <title>Genomics of Secondarily Temperate Adaptation in the Only Non-Antarctic Icefish.</title>
        <authorList>
            <person name="Rivera-Colon A.G."/>
            <person name="Rayamajhi N."/>
            <person name="Minhas B.F."/>
            <person name="Madrigal G."/>
            <person name="Bilyk K.T."/>
            <person name="Yoon V."/>
            <person name="Hune M."/>
            <person name="Gregory S."/>
            <person name="Cheng C.H.C."/>
            <person name="Catchen J.M."/>
        </authorList>
    </citation>
    <scope>NUCLEOTIDE SEQUENCE [LARGE SCALE GENOMIC DNA]</scope>
    <source>
        <strain evidence="2">JC2023a</strain>
    </source>
</reference>
<comment type="caution">
    <text evidence="2">The sequence shown here is derived from an EMBL/GenBank/DDBJ whole genome shotgun (WGS) entry which is preliminary data.</text>
</comment>
<keyword evidence="3" id="KW-1185">Reference proteome</keyword>
<dbReference type="AlphaFoldDB" id="A0AAN8D6R0"/>
<dbReference type="Proteomes" id="UP001335648">
    <property type="component" value="Unassembled WGS sequence"/>
</dbReference>
<evidence type="ECO:0000256" key="1">
    <source>
        <dbReference type="SAM" id="MobiDB-lite"/>
    </source>
</evidence>
<proteinExistence type="predicted"/>